<evidence type="ECO:0000256" key="1">
    <source>
        <dbReference type="ARBA" id="ARBA00001933"/>
    </source>
</evidence>
<dbReference type="GO" id="GO:0030170">
    <property type="term" value="F:pyridoxal phosphate binding"/>
    <property type="evidence" value="ECO:0007669"/>
    <property type="project" value="TreeGrafter"/>
</dbReference>
<dbReference type="SUPFAM" id="SSF53756">
    <property type="entry name" value="UDP-Glycosyltransferase/glycogen phosphorylase"/>
    <property type="match status" value="1"/>
</dbReference>
<dbReference type="InterPro" id="IPR035090">
    <property type="entry name" value="Pyridoxal_P_attach_site"/>
</dbReference>
<proteinExistence type="inferred from homology"/>
<keyword evidence="9" id="KW-1185">Reference proteome</keyword>
<protein>
    <recommendedName>
        <fullName evidence="7">Alpha-1,4 glucan phosphorylase</fullName>
        <ecNumber evidence="7">2.4.1.1</ecNumber>
    </recommendedName>
</protein>
<evidence type="ECO:0000256" key="6">
    <source>
        <dbReference type="ARBA" id="ARBA00023277"/>
    </source>
</evidence>
<comment type="function">
    <text evidence="7">Allosteric enzyme that catalyzes the rate-limiting step in glycogen catabolism, the phosphorolytic cleavage of glycogen to produce glucose-1-phosphate, and plays a central role in maintaining cellular and organismal glucose homeostasis.</text>
</comment>
<dbReference type="InterPro" id="IPR000811">
    <property type="entry name" value="Glyco_trans_35"/>
</dbReference>
<comment type="catalytic activity">
    <reaction evidence="7">
        <text>[(1-&gt;4)-alpha-D-glucosyl](n) + phosphate = [(1-&gt;4)-alpha-D-glucosyl](n-1) + alpha-D-glucose 1-phosphate</text>
        <dbReference type="Rhea" id="RHEA:41732"/>
        <dbReference type="Rhea" id="RHEA-COMP:9584"/>
        <dbReference type="Rhea" id="RHEA-COMP:9586"/>
        <dbReference type="ChEBI" id="CHEBI:15444"/>
        <dbReference type="ChEBI" id="CHEBI:43474"/>
        <dbReference type="ChEBI" id="CHEBI:58601"/>
        <dbReference type="EC" id="2.4.1.1"/>
    </reaction>
</comment>
<reference evidence="8 9" key="1">
    <citation type="submission" date="2019-07" db="EMBL/GenBank/DDBJ databases">
        <title>De Novo Assembly of kiwifruit Actinidia rufa.</title>
        <authorList>
            <person name="Sugita-Konishi S."/>
            <person name="Sato K."/>
            <person name="Mori E."/>
            <person name="Abe Y."/>
            <person name="Kisaki G."/>
            <person name="Hamano K."/>
            <person name="Suezawa K."/>
            <person name="Otani M."/>
            <person name="Fukuda T."/>
            <person name="Manabe T."/>
            <person name="Gomi K."/>
            <person name="Tabuchi M."/>
            <person name="Akimitsu K."/>
            <person name="Kataoka I."/>
        </authorList>
    </citation>
    <scope>NUCLEOTIDE SEQUENCE [LARGE SCALE GENOMIC DNA]</scope>
    <source>
        <strain evidence="9">cv. Fuchu</strain>
    </source>
</reference>
<dbReference type="AlphaFoldDB" id="A0A7J0EKJ1"/>
<keyword evidence="6 7" id="KW-0119">Carbohydrate metabolism</keyword>
<comment type="caution">
    <text evidence="8">The sequence shown here is derived from an EMBL/GenBank/DDBJ whole genome shotgun (WGS) entry which is preliminary data.</text>
</comment>
<dbReference type="Proteomes" id="UP000585474">
    <property type="component" value="Unassembled WGS sequence"/>
</dbReference>
<keyword evidence="5 7" id="KW-0663">Pyridoxal phosphate</keyword>
<dbReference type="Gene3D" id="3.40.50.2000">
    <property type="entry name" value="Glycogen Phosphorylase B"/>
    <property type="match status" value="1"/>
</dbReference>
<dbReference type="EMBL" id="BJWL01000005">
    <property type="protein sequence ID" value="GFY86991.1"/>
    <property type="molecule type" value="Genomic_DNA"/>
</dbReference>
<accession>A0A7J0EKJ1</accession>
<dbReference type="GO" id="GO:0005980">
    <property type="term" value="P:glycogen catabolic process"/>
    <property type="evidence" value="ECO:0007669"/>
    <property type="project" value="TreeGrafter"/>
</dbReference>
<evidence type="ECO:0000256" key="7">
    <source>
        <dbReference type="RuleBase" id="RU000587"/>
    </source>
</evidence>
<dbReference type="GO" id="GO:0008184">
    <property type="term" value="F:glycogen phosphorylase activity"/>
    <property type="evidence" value="ECO:0007669"/>
    <property type="project" value="InterPro"/>
</dbReference>
<dbReference type="Pfam" id="PF00343">
    <property type="entry name" value="Phosphorylase"/>
    <property type="match status" value="1"/>
</dbReference>
<comment type="cofactor">
    <cofactor evidence="1 7">
        <name>pyridoxal 5'-phosphate</name>
        <dbReference type="ChEBI" id="CHEBI:597326"/>
    </cofactor>
</comment>
<dbReference type="PANTHER" id="PTHR11468:SF28">
    <property type="entry name" value="ALPHA-GLUCAN PHOSPHORYLASE 1"/>
    <property type="match status" value="1"/>
</dbReference>
<evidence type="ECO:0000256" key="2">
    <source>
        <dbReference type="ARBA" id="ARBA00006047"/>
    </source>
</evidence>
<sequence length="391" mass="43659">MEASGTSNMKFAMNGCILIGTLDGANVEIRQEVGNENFFLFGAQAQEIAGLRKERAEGKFVPDPRFEEVKEFVRGGAFGTYNYDELMGSLEGNKGFGCADYFLVGKDFPSYIECQEKVDEAYRDQQRWTRMSILNTAGSSKFSSDRTIHELPLFGLDMDYCPFLLGMKHALLLPLKFLAHLNGHGSPRLLAFCSLSKLGFLFLLRGLGYAPCIALSFFDVRSNEELEASPLGDNCCRNRRLCESQTMSSRGYCWVTSSEAVAEEVDDGAESDPRVADRIQSRFQQSQVPHSKLCLFVSIRPSSVSSTTLTFLGHTRESRGISPANRNLMQMTWIFSPIFPDRRHLLQPPSTVNSSSLSFPCAARNTSARNIVVISVCNFYYSTYIQVKGKI</sequence>
<keyword evidence="4 7" id="KW-0808">Transferase</keyword>
<dbReference type="OrthoDB" id="9215500at2759"/>
<comment type="similarity">
    <text evidence="2 7">Belongs to the glycogen phosphorylase family.</text>
</comment>
<name>A0A7J0EKJ1_9ERIC</name>
<dbReference type="PANTHER" id="PTHR11468">
    <property type="entry name" value="GLYCOGEN PHOSPHORYLASE"/>
    <property type="match status" value="1"/>
</dbReference>
<evidence type="ECO:0000256" key="4">
    <source>
        <dbReference type="ARBA" id="ARBA00022679"/>
    </source>
</evidence>
<evidence type="ECO:0000313" key="9">
    <source>
        <dbReference type="Proteomes" id="UP000585474"/>
    </source>
</evidence>
<evidence type="ECO:0000256" key="5">
    <source>
        <dbReference type="ARBA" id="ARBA00022898"/>
    </source>
</evidence>
<evidence type="ECO:0000313" key="8">
    <source>
        <dbReference type="EMBL" id="GFY86991.1"/>
    </source>
</evidence>
<dbReference type="PROSITE" id="PS00102">
    <property type="entry name" value="PHOSPHORYLASE"/>
    <property type="match status" value="1"/>
</dbReference>
<gene>
    <name evidence="8" type="ORF">Acr_05g0006300</name>
</gene>
<evidence type="ECO:0000256" key="3">
    <source>
        <dbReference type="ARBA" id="ARBA00022676"/>
    </source>
</evidence>
<keyword evidence="3 7" id="KW-0328">Glycosyltransferase</keyword>
<dbReference type="GO" id="GO:0005737">
    <property type="term" value="C:cytoplasm"/>
    <property type="evidence" value="ECO:0007669"/>
    <property type="project" value="TreeGrafter"/>
</dbReference>
<dbReference type="EC" id="2.4.1.1" evidence="7"/>
<organism evidence="8 9">
    <name type="scientific">Actinidia rufa</name>
    <dbReference type="NCBI Taxonomy" id="165716"/>
    <lineage>
        <taxon>Eukaryota</taxon>
        <taxon>Viridiplantae</taxon>
        <taxon>Streptophyta</taxon>
        <taxon>Embryophyta</taxon>
        <taxon>Tracheophyta</taxon>
        <taxon>Spermatophyta</taxon>
        <taxon>Magnoliopsida</taxon>
        <taxon>eudicotyledons</taxon>
        <taxon>Gunneridae</taxon>
        <taxon>Pentapetalae</taxon>
        <taxon>asterids</taxon>
        <taxon>Ericales</taxon>
        <taxon>Actinidiaceae</taxon>
        <taxon>Actinidia</taxon>
    </lineage>
</organism>